<gene>
    <name evidence="6" type="ORF">SAMN05216207_10293</name>
</gene>
<dbReference type="AlphaFoldDB" id="A0A1I5E489"/>
<dbReference type="InterPro" id="IPR035418">
    <property type="entry name" value="AraC-bd_2"/>
</dbReference>
<dbReference type="Pfam" id="PF14525">
    <property type="entry name" value="AraC_binding_2"/>
    <property type="match status" value="1"/>
</dbReference>
<feature type="region of interest" description="Disordered" evidence="4">
    <location>
        <begin position="317"/>
        <end position="350"/>
    </location>
</feature>
<keyword evidence="7" id="KW-1185">Reference proteome</keyword>
<accession>A0A1I5E489</accession>
<organism evidence="6 7">
    <name type="scientific">Pseudonocardia ammonioxydans</name>
    <dbReference type="NCBI Taxonomy" id="260086"/>
    <lineage>
        <taxon>Bacteria</taxon>
        <taxon>Bacillati</taxon>
        <taxon>Actinomycetota</taxon>
        <taxon>Actinomycetes</taxon>
        <taxon>Pseudonocardiales</taxon>
        <taxon>Pseudonocardiaceae</taxon>
        <taxon>Pseudonocardia</taxon>
    </lineage>
</organism>
<dbReference type="PRINTS" id="PR00032">
    <property type="entry name" value="HTHARAC"/>
</dbReference>
<dbReference type="PANTHER" id="PTHR46796">
    <property type="entry name" value="HTH-TYPE TRANSCRIPTIONAL ACTIVATOR RHAS-RELATED"/>
    <property type="match status" value="1"/>
</dbReference>
<dbReference type="SMART" id="SM00342">
    <property type="entry name" value="HTH_ARAC"/>
    <property type="match status" value="1"/>
</dbReference>
<dbReference type="RefSeq" id="WP_093349637.1">
    <property type="nucleotide sequence ID" value="NZ_FOUY01000029.1"/>
</dbReference>
<feature type="domain" description="HTH araC/xylS-type" evidence="5">
    <location>
        <begin position="217"/>
        <end position="315"/>
    </location>
</feature>
<protein>
    <submittedName>
        <fullName evidence="6">AraC-type DNA-binding protein</fullName>
    </submittedName>
</protein>
<dbReference type="PROSITE" id="PS00041">
    <property type="entry name" value="HTH_ARAC_FAMILY_1"/>
    <property type="match status" value="1"/>
</dbReference>
<dbReference type="PROSITE" id="PS01124">
    <property type="entry name" value="HTH_ARAC_FAMILY_2"/>
    <property type="match status" value="1"/>
</dbReference>
<evidence type="ECO:0000256" key="1">
    <source>
        <dbReference type="ARBA" id="ARBA00023015"/>
    </source>
</evidence>
<proteinExistence type="predicted"/>
<dbReference type="InterPro" id="IPR020449">
    <property type="entry name" value="Tscrpt_reg_AraC-type_HTH"/>
</dbReference>
<dbReference type="InterPro" id="IPR018062">
    <property type="entry name" value="HTH_AraC-typ_CS"/>
</dbReference>
<evidence type="ECO:0000256" key="4">
    <source>
        <dbReference type="SAM" id="MobiDB-lite"/>
    </source>
</evidence>
<evidence type="ECO:0000256" key="2">
    <source>
        <dbReference type="ARBA" id="ARBA00023125"/>
    </source>
</evidence>
<evidence type="ECO:0000313" key="6">
    <source>
        <dbReference type="EMBL" id="SFO06217.1"/>
    </source>
</evidence>
<dbReference type="GO" id="GO:0043565">
    <property type="term" value="F:sequence-specific DNA binding"/>
    <property type="evidence" value="ECO:0007669"/>
    <property type="project" value="InterPro"/>
</dbReference>
<dbReference type="STRING" id="260086.SAMN05216207_10293"/>
<dbReference type="InterPro" id="IPR050204">
    <property type="entry name" value="AraC_XylS_family_regulators"/>
</dbReference>
<evidence type="ECO:0000259" key="5">
    <source>
        <dbReference type="PROSITE" id="PS01124"/>
    </source>
</evidence>
<dbReference type="InterPro" id="IPR018060">
    <property type="entry name" value="HTH_AraC"/>
</dbReference>
<dbReference type="Pfam" id="PF12833">
    <property type="entry name" value="HTH_18"/>
    <property type="match status" value="1"/>
</dbReference>
<evidence type="ECO:0000313" key="7">
    <source>
        <dbReference type="Proteomes" id="UP000199614"/>
    </source>
</evidence>
<reference evidence="6 7" key="1">
    <citation type="submission" date="2016-10" db="EMBL/GenBank/DDBJ databases">
        <authorList>
            <person name="de Groot N.N."/>
        </authorList>
    </citation>
    <scope>NUCLEOTIDE SEQUENCE [LARGE SCALE GENOMIC DNA]</scope>
    <source>
        <strain evidence="6 7">CGMCC 4.1877</strain>
    </source>
</reference>
<name>A0A1I5E489_PSUAM</name>
<dbReference type="PANTHER" id="PTHR46796:SF6">
    <property type="entry name" value="ARAC SUBFAMILY"/>
    <property type="match status" value="1"/>
</dbReference>
<dbReference type="OrthoDB" id="9799345at2"/>
<keyword evidence="3" id="KW-0804">Transcription</keyword>
<dbReference type="Gene3D" id="1.10.10.60">
    <property type="entry name" value="Homeodomain-like"/>
    <property type="match status" value="1"/>
</dbReference>
<keyword evidence="1" id="KW-0805">Transcription regulation</keyword>
<evidence type="ECO:0000256" key="3">
    <source>
        <dbReference type="ARBA" id="ARBA00023163"/>
    </source>
</evidence>
<dbReference type="Proteomes" id="UP000199614">
    <property type="component" value="Unassembled WGS sequence"/>
</dbReference>
<keyword evidence="2 6" id="KW-0238">DNA-binding</keyword>
<dbReference type="SUPFAM" id="SSF46689">
    <property type="entry name" value="Homeodomain-like"/>
    <property type="match status" value="1"/>
</dbReference>
<dbReference type="InterPro" id="IPR009057">
    <property type="entry name" value="Homeodomain-like_sf"/>
</dbReference>
<dbReference type="EMBL" id="FOUY01000029">
    <property type="protein sequence ID" value="SFO06217.1"/>
    <property type="molecule type" value="Genomic_DNA"/>
</dbReference>
<sequence>MARDGEFWRTDDEQDGVAEQWQDMLSTTHLPWSIAMPRHERSSVTFEAAVRRWWIDDLALVDCTCGPCSGTRTRRELAGTDGEFVIVLITLAGREAVAQGDAEAALEPGDAVVWDSTKPARFAVAEPLSKRSLLIPRAALDEVGGRAWVAGGAMLDGTKPATRLLTSYLDTLSVALPDLGSQSVSAARNATLELFIGALRSGSDMPTTSMAQPALRDAMDRYIERHLLDATVTPAAVASAHGVSVRTVNRIFNATGQTAGEVIRVRRLARAREELTEADLPLSSIAHRWGFSDASHFSRAFKAHYGSSPSEYRLVARAGNQDGASVQGPGAGVHETPSRSRETGVTAARS</sequence>
<dbReference type="GO" id="GO:0003700">
    <property type="term" value="F:DNA-binding transcription factor activity"/>
    <property type="evidence" value="ECO:0007669"/>
    <property type="project" value="InterPro"/>
</dbReference>